<feature type="compositionally biased region" description="Polar residues" evidence="1">
    <location>
        <begin position="1"/>
        <end position="19"/>
    </location>
</feature>
<evidence type="ECO:0000313" key="2">
    <source>
        <dbReference type="EMBL" id="CAG7884085.1"/>
    </source>
</evidence>
<feature type="compositionally biased region" description="Basic and acidic residues" evidence="1">
    <location>
        <begin position="20"/>
        <end position="50"/>
    </location>
</feature>
<dbReference type="EMBL" id="LS974619">
    <property type="protein sequence ID" value="CAG7884085.1"/>
    <property type="molecule type" value="Genomic_DNA"/>
</dbReference>
<proteinExistence type="predicted"/>
<evidence type="ECO:0000313" key="3">
    <source>
        <dbReference type="Proteomes" id="UP000694005"/>
    </source>
</evidence>
<dbReference type="Gramene" id="A03p54280.2_BraZ1">
    <property type="protein sequence ID" value="A03p54280.2_BraZ1.CDS"/>
    <property type="gene ID" value="A03g54280.2_BraZ1"/>
</dbReference>
<reference evidence="2 3" key="1">
    <citation type="submission" date="2021-07" db="EMBL/GenBank/DDBJ databases">
        <authorList>
            <consortium name="Genoscope - CEA"/>
            <person name="William W."/>
        </authorList>
    </citation>
    <scope>NUCLEOTIDE SEQUENCE [LARGE SCALE GENOMIC DNA]</scope>
</reference>
<name>A0A8D9GNN3_BRACM</name>
<evidence type="ECO:0000256" key="1">
    <source>
        <dbReference type="SAM" id="MobiDB-lite"/>
    </source>
</evidence>
<dbReference type="AlphaFoldDB" id="A0A8D9GNN3"/>
<sequence>MSSTMQAINKINNGTGSDQATRELDDFQPVHRTLPSEESKHELKAREVKKTTGCTRKS</sequence>
<feature type="region of interest" description="Disordered" evidence="1">
    <location>
        <begin position="1"/>
        <end position="58"/>
    </location>
</feature>
<accession>A0A8D9GNN3</accession>
<gene>
    <name evidence="2" type="ORF">BRAPAZ1V2_A03P54280.2</name>
</gene>
<protein>
    <submittedName>
        <fullName evidence="2">Uncharacterized protein</fullName>
    </submittedName>
</protein>
<dbReference type="Proteomes" id="UP000694005">
    <property type="component" value="Chromosome A03"/>
</dbReference>
<organism evidence="2 3">
    <name type="scientific">Brassica campestris</name>
    <name type="common">Field mustard</name>
    <dbReference type="NCBI Taxonomy" id="3711"/>
    <lineage>
        <taxon>Eukaryota</taxon>
        <taxon>Viridiplantae</taxon>
        <taxon>Streptophyta</taxon>
        <taxon>Embryophyta</taxon>
        <taxon>Tracheophyta</taxon>
        <taxon>Spermatophyta</taxon>
        <taxon>Magnoliopsida</taxon>
        <taxon>eudicotyledons</taxon>
        <taxon>Gunneridae</taxon>
        <taxon>Pentapetalae</taxon>
        <taxon>rosids</taxon>
        <taxon>malvids</taxon>
        <taxon>Brassicales</taxon>
        <taxon>Brassicaceae</taxon>
        <taxon>Brassiceae</taxon>
        <taxon>Brassica</taxon>
    </lineage>
</organism>